<dbReference type="InterPro" id="IPR036503">
    <property type="entry name" value="Ald_Fedxn_OxRdtase_N_sf"/>
</dbReference>
<dbReference type="Gene3D" id="3.60.9.10">
    <property type="entry name" value="Aldehyde ferredoxin oxidoreductase, N-terminal domain"/>
    <property type="match status" value="1"/>
</dbReference>
<dbReference type="PANTHER" id="PTHR30038:SF8">
    <property type="entry name" value="ALDEHYDE FERREDOXIN OXIDOREDUCTASE"/>
    <property type="match status" value="1"/>
</dbReference>
<protein>
    <recommendedName>
        <fullName evidence="1">Aldehyde ferredoxin oxidoreductase N-terminal domain-containing protein</fullName>
    </recommendedName>
</protein>
<reference evidence="2" key="1">
    <citation type="submission" date="2022-03" db="EMBL/GenBank/DDBJ databases">
        <title>Draft genome sequence of Aduncisulcus paluster, a free-living microaerophilic Fornicata.</title>
        <authorList>
            <person name="Yuyama I."/>
            <person name="Kume K."/>
            <person name="Tamura T."/>
            <person name="Inagaki Y."/>
            <person name="Hashimoto T."/>
        </authorList>
    </citation>
    <scope>NUCLEOTIDE SEQUENCE</scope>
    <source>
        <strain evidence="2">NY0171</strain>
    </source>
</reference>
<feature type="domain" description="Aldehyde ferredoxin oxidoreductase N-terminal" evidence="1">
    <location>
        <begin position="6"/>
        <end position="123"/>
    </location>
</feature>
<name>A0ABQ5KMK1_9EUKA</name>
<dbReference type="Proteomes" id="UP001057375">
    <property type="component" value="Unassembled WGS sequence"/>
</dbReference>
<dbReference type="Pfam" id="PF02730">
    <property type="entry name" value="AFOR_N"/>
    <property type="match status" value="1"/>
</dbReference>
<dbReference type="InterPro" id="IPR013983">
    <property type="entry name" value="Ald_Fedxn_OxRdtase_N"/>
</dbReference>
<accession>A0ABQ5KMK1</accession>
<dbReference type="InterPro" id="IPR051919">
    <property type="entry name" value="W-dependent_AOR"/>
</dbReference>
<sequence length="126" mass="13955">MIRDYFRVLVVDLGSGKVIGLGALLFDKYGHVDRPWDDPDQPLIFSIGPLTGLFPLMSKTVCSFKSPYHDQFAESHAGGRSALAIRFADFDALVIKGRAPRLSCLSLGMRHLEVKDVQFLAGKDVF</sequence>
<evidence type="ECO:0000259" key="1">
    <source>
        <dbReference type="SMART" id="SM00790"/>
    </source>
</evidence>
<dbReference type="PANTHER" id="PTHR30038">
    <property type="entry name" value="ALDEHYDE FERREDOXIN OXIDOREDUCTASE"/>
    <property type="match status" value="1"/>
</dbReference>
<evidence type="ECO:0000313" key="3">
    <source>
        <dbReference type="Proteomes" id="UP001057375"/>
    </source>
</evidence>
<dbReference type="SUPFAM" id="SSF56228">
    <property type="entry name" value="Aldehyde ferredoxin oxidoreductase, N-terminal domain"/>
    <property type="match status" value="1"/>
</dbReference>
<proteinExistence type="predicted"/>
<comment type="caution">
    <text evidence="2">The sequence shown here is derived from an EMBL/GenBank/DDBJ whole genome shotgun (WGS) entry which is preliminary data.</text>
</comment>
<gene>
    <name evidence="2" type="ORF">ADUPG1_002602</name>
</gene>
<dbReference type="SMART" id="SM00790">
    <property type="entry name" value="AFOR_N"/>
    <property type="match status" value="1"/>
</dbReference>
<feature type="non-terminal residue" evidence="2">
    <location>
        <position position="126"/>
    </location>
</feature>
<organism evidence="2 3">
    <name type="scientific">Aduncisulcus paluster</name>
    <dbReference type="NCBI Taxonomy" id="2918883"/>
    <lineage>
        <taxon>Eukaryota</taxon>
        <taxon>Metamonada</taxon>
        <taxon>Carpediemonas-like organisms</taxon>
        <taxon>Aduncisulcus</taxon>
    </lineage>
</organism>
<evidence type="ECO:0000313" key="2">
    <source>
        <dbReference type="EMBL" id="GKT33720.1"/>
    </source>
</evidence>
<keyword evidence="3" id="KW-1185">Reference proteome</keyword>
<dbReference type="EMBL" id="BQXS01003102">
    <property type="protein sequence ID" value="GKT33720.1"/>
    <property type="molecule type" value="Genomic_DNA"/>
</dbReference>